<dbReference type="CDD" id="cd05666">
    <property type="entry name" value="M20_Acy1-like"/>
    <property type="match status" value="1"/>
</dbReference>
<dbReference type="Gene3D" id="3.30.70.360">
    <property type="match status" value="1"/>
</dbReference>
<feature type="binding site" evidence="3">
    <location>
        <position position="160"/>
    </location>
    <ligand>
        <name>Mn(2+)</name>
        <dbReference type="ChEBI" id="CHEBI:29035"/>
        <label>2</label>
    </ligand>
</feature>
<protein>
    <submittedName>
        <fullName evidence="5">Hippurate hydrolase</fullName>
    </submittedName>
</protein>
<feature type="binding site" evidence="3">
    <location>
        <position position="99"/>
    </location>
    <ligand>
        <name>Mn(2+)</name>
        <dbReference type="ChEBI" id="CHEBI:29035"/>
        <label>2</label>
    </ligand>
</feature>
<dbReference type="Pfam" id="PF07687">
    <property type="entry name" value="M20_dimer"/>
    <property type="match status" value="1"/>
</dbReference>
<dbReference type="PANTHER" id="PTHR11014:SF63">
    <property type="entry name" value="METALLOPEPTIDASE, PUTATIVE (AFU_ORTHOLOGUE AFUA_6G09600)-RELATED"/>
    <property type="match status" value="1"/>
</dbReference>
<dbReference type="InterPro" id="IPR017439">
    <property type="entry name" value="Amidohydrolase"/>
</dbReference>
<keyword evidence="3" id="KW-0464">Manganese</keyword>
<keyword evidence="2 5" id="KW-0378">Hydrolase</keyword>
<dbReference type="OrthoDB" id="8875216at2"/>
<feature type="binding site" evidence="3">
    <location>
        <position position="134"/>
    </location>
    <ligand>
        <name>Mn(2+)</name>
        <dbReference type="ChEBI" id="CHEBI:29035"/>
        <label>2</label>
    </ligand>
</feature>
<evidence type="ECO:0000313" key="6">
    <source>
        <dbReference type="Proteomes" id="UP000243719"/>
    </source>
</evidence>
<sequence>MNPEAHSDYSHIVKIRHHLHAHPELRFEERATSSFVAKILRENGLSVEEGIGGYGVVATLKRGTSDKAIALRADMDALPLQELNTFQHASQHGGKMHACGHDGHTAILLGAAMALSRSTDFDGTLHFVFQPAEEGGAGAKRMIDDGLFERFKIDAIYGIHNWPGLPAGSFGVRQGGLMASSNTFNVKLSGKGSHAGQPHQSVDPVMAAVHLAQALQTILSRNVDPNVAAVLSVTQIHAGTADNIIPERATLSGTVRTFDSDTLDLIENRMAALTDNVAAAFAVDAEFHFNRLYPALINHDRETQKAVEAMVATVGHDRVQAQIDRSFASEDFSFFLQQKPGCYAFLGNGVLPTDCSSDMPISQQLHSPLYDFNDDIIAPGISYWLTLVKTALPRQA</sequence>
<feature type="domain" description="Peptidase M20 dimerisation" evidence="4">
    <location>
        <begin position="183"/>
        <end position="278"/>
    </location>
</feature>
<dbReference type="SUPFAM" id="SSF55031">
    <property type="entry name" value="Bacterial exopeptidase dimerisation domain"/>
    <property type="match status" value="1"/>
</dbReference>
<evidence type="ECO:0000256" key="1">
    <source>
        <dbReference type="ARBA" id="ARBA00006153"/>
    </source>
</evidence>
<dbReference type="PANTHER" id="PTHR11014">
    <property type="entry name" value="PEPTIDASE M20 FAMILY MEMBER"/>
    <property type="match status" value="1"/>
</dbReference>
<accession>A0A1H2PL66</accession>
<evidence type="ECO:0000256" key="3">
    <source>
        <dbReference type="PIRSR" id="PIRSR005962-1"/>
    </source>
</evidence>
<name>A0A1H2PL66_9BURK</name>
<keyword evidence="6" id="KW-1185">Reference proteome</keyword>
<gene>
    <name evidence="5" type="ORF">SAMN05216551_102350</name>
</gene>
<evidence type="ECO:0000313" key="5">
    <source>
        <dbReference type="EMBL" id="SDV47189.1"/>
    </source>
</evidence>
<comment type="cofactor">
    <cofactor evidence="3">
        <name>Mn(2+)</name>
        <dbReference type="ChEBI" id="CHEBI:29035"/>
    </cofactor>
    <text evidence="3">The Mn(2+) ion enhances activity.</text>
</comment>
<dbReference type="NCBIfam" id="TIGR01891">
    <property type="entry name" value="amidohydrolases"/>
    <property type="match status" value="1"/>
</dbReference>
<dbReference type="InterPro" id="IPR002933">
    <property type="entry name" value="Peptidase_M20"/>
</dbReference>
<reference evidence="6" key="1">
    <citation type="submission" date="2016-09" db="EMBL/GenBank/DDBJ databases">
        <authorList>
            <person name="Varghese N."/>
            <person name="Submissions S."/>
        </authorList>
    </citation>
    <scope>NUCLEOTIDE SEQUENCE [LARGE SCALE GENOMIC DNA]</scope>
    <source>
        <strain evidence="6">JS23</strain>
    </source>
</reference>
<dbReference type="InterPro" id="IPR036264">
    <property type="entry name" value="Bact_exopeptidase_dim_dom"/>
</dbReference>
<dbReference type="SUPFAM" id="SSF53187">
    <property type="entry name" value="Zn-dependent exopeptidases"/>
    <property type="match status" value="1"/>
</dbReference>
<dbReference type="EMBL" id="FNLO01000002">
    <property type="protein sequence ID" value="SDV47189.1"/>
    <property type="molecule type" value="Genomic_DNA"/>
</dbReference>
<dbReference type="GO" id="GO:0016787">
    <property type="term" value="F:hydrolase activity"/>
    <property type="evidence" value="ECO:0007669"/>
    <property type="project" value="UniProtKB-KW"/>
</dbReference>
<evidence type="ECO:0000256" key="2">
    <source>
        <dbReference type="ARBA" id="ARBA00022801"/>
    </source>
</evidence>
<dbReference type="Proteomes" id="UP000243719">
    <property type="component" value="Unassembled WGS sequence"/>
</dbReference>
<dbReference type="GO" id="GO:0046872">
    <property type="term" value="F:metal ion binding"/>
    <property type="evidence" value="ECO:0007669"/>
    <property type="project" value="UniProtKB-KW"/>
</dbReference>
<dbReference type="PIRSF" id="PIRSF005962">
    <property type="entry name" value="Pept_M20D_amidohydro"/>
    <property type="match status" value="1"/>
</dbReference>
<dbReference type="Pfam" id="PF01546">
    <property type="entry name" value="Peptidase_M20"/>
    <property type="match status" value="1"/>
</dbReference>
<dbReference type="Gene3D" id="3.40.630.10">
    <property type="entry name" value="Zn peptidases"/>
    <property type="match status" value="1"/>
</dbReference>
<dbReference type="AlphaFoldDB" id="A0A1H2PL66"/>
<feature type="binding site" evidence="3">
    <location>
        <position position="101"/>
    </location>
    <ligand>
        <name>Mn(2+)</name>
        <dbReference type="ChEBI" id="CHEBI:29035"/>
        <label>2</label>
    </ligand>
</feature>
<organism evidence="5 6">
    <name type="scientific">Chitinasiproducens palmae</name>
    <dbReference type="NCBI Taxonomy" id="1770053"/>
    <lineage>
        <taxon>Bacteria</taxon>
        <taxon>Pseudomonadati</taxon>
        <taxon>Pseudomonadota</taxon>
        <taxon>Betaproteobacteria</taxon>
        <taxon>Burkholderiales</taxon>
        <taxon>Burkholderiaceae</taxon>
        <taxon>Chitinasiproducens</taxon>
    </lineage>
</organism>
<feature type="binding site" evidence="3">
    <location>
        <position position="366"/>
    </location>
    <ligand>
        <name>Mn(2+)</name>
        <dbReference type="ChEBI" id="CHEBI:29035"/>
        <label>2</label>
    </ligand>
</feature>
<dbReference type="InterPro" id="IPR011650">
    <property type="entry name" value="Peptidase_M20_dimer"/>
</dbReference>
<dbReference type="RefSeq" id="WP_091905476.1">
    <property type="nucleotide sequence ID" value="NZ_FNLO01000002.1"/>
</dbReference>
<proteinExistence type="inferred from homology"/>
<comment type="similarity">
    <text evidence="1">Belongs to the peptidase M20 family.</text>
</comment>
<keyword evidence="3" id="KW-0479">Metal-binding</keyword>
<dbReference type="FunFam" id="3.30.70.360:FF:000014">
    <property type="entry name" value="N-acyl-L-amino acid amidohydrolase"/>
    <property type="match status" value="1"/>
</dbReference>
<dbReference type="STRING" id="1770053.SAMN05216551_102350"/>
<evidence type="ECO:0000259" key="4">
    <source>
        <dbReference type="Pfam" id="PF07687"/>
    </source>
</evidence>